<protein>
    <submittedName>
        <fullName evidence="1">Uncharacterized protein</fullName>
    </submittedName>
</protein>
<dbReference type="PaxDb" id="67767-A0A0J7KD80"/>
<dbReference type="SUPFAM" id="SSF50249">
    <property type="entry name" value="Nucleic acid-binding proteins"/>
    <property type="match status" value="1"/>
</dbReference>
<name>A0A0J7KD80_LASNI</name>
<gene>
    <name evidence="1" type="ORF">RF55_12228</name>
</gene>
<proteinExistence type="predicted"/>
<keyword evidence="2" id="KW-1185">Reference proteome</keyword>
<dbReference type="EMBL" id="LBMM01009204">
    <property type="protein sequence ID" value="KMQ88307.1"/>
    <property type="molecule type" value="Genomic_DNA"/>
</dbReference>
<dbReference type="InterPro" id="IPR012340">
    <property type="entry name" value="NA-bd_OB-fold"/>
</dbReference>
<organism evidence="1 2">
    <name type="scientific">Lasius niger</name>
    <name type="common">Black garden ant</name>
    <dbReference type="NCBI Taxonomy" id="67767"/>
    <lineage>
        <taxon>Eukaryota</taxon>
        <taxon>Metazoa</taxon>
        <taxon>Ecdysozoa</taxon>
        <taxon>Arthropoda</taxon>
        <taxon>Hexapoda</taxon>
        <taxon>Insecta</taxon>
        <taxon>Pterygota</taxon>
        <taxon>Neoptera</taxon>
        <taxon>Endopterygota</taxon>
        <taxon>Hymenoptera</taxon>
        <taxon>Apocrita</taxon>
        <taxon>Aculeata</taxon>
        <taxon>Formicoidea</taxon>
        <taxon>Formicidae</taxon>
        <taxon>Formicinae</taxon>
        <taxon>Lasius</taxon>
        <taxon>Lasius</taxon>
    </lineage>
</organism>
<feature type="non-terminal residue" evidence="1">
    <location>
        <position position="220"/>
    </location>
</feature>
<sequence>MSSEYAIELLAHHGQVYAVLLNGEGEICHAGIYHPEAPAQLGDLHWVKILKPIPGLSGAFVQFENKIEGFLPYRKNQSFKEGEFLPALITREAQHGKGLRLKALPDLKVTDKIKQEKKPVLLKRGKSLLQEWAEAFPEAEIRSPSPEIVLHFPKEIRSRFQIDYNAFDAALKEEFEALGDQDFTLSENIQAHLSVTEALIAIDLDAPQGASFEENRRAIE</sequence>
<evidence type="ECO:0000313" key="1">
    <source>
        <dbReference type="EMBL" id="KMQ88307.1"/>
    </source>
</evidence>
<comment type="caution">
    <text evidence="1">The sequence shown here is derived from an EMBL/GenBank/DDBJ whole genome shotgun (WGS) entry which is preliminary data.</text>
</comment>
<evidence type="ECO:0000313" key="2">
    <source>
        <dbReference type="Proteomes" id="UP000036403"/>
    </source>
</evidence>
<dbReference type="Proteomes" id="UP000036403">
    <property type="component" value="Unassembled WGS sequence"/>
</dbReference>
<reference evidence="1 2" key="1">
    <citation type="submission" date="2015-04" db="EMBL/GenBank/DDBJ databases">
        <title>Lasius niger genome sequencing.</title>
        <authorList>
            <person name="Konorov E.A."/>
            <person name="Nikitin M.A."/>
            <person name="Kirill M.V."/>
            <person name="Chang P."/>
        </authorList>
    </citation>
    <scope>NUCLEOTIDE SEQUENCE [LARGE SCALE GENOMIC DNA]</scope>
    <source>
        <tissue evidence="1">Whole</tissue>
    </source>
</reference>
<dbReference type="AlphaFoldDB" id="A0A0J7KD80"/>
<dbReference type="STRING" id="67767.A0A0J7KD80"/>
<accession>A0A0J7KD80</accession>